<dbReference type="EMBL" id="JBHSEH010000005">
    <property type="protein sequence ID" value="MFC4425410.1"/>
    <property type="molecule type" value="Genomic_DNA"/>
</dbReference>
<feature type="signal peptide" evidence="3">
    <location>
        <begin position="1"/>
        <end position="23"/>
    </location>
</feature>
<dbReference type="Gene3D" id="6.10.250.3150">
    <property type="match status" value="1"/>
</dbReference>
<evidence type="ECO:0000313" key="5">
    <source>
        <dbReference type="EMBL" id="MFC4425410.1"/>
    </source>
</evidence>
<feature type="coiled-coil region" evidence="1">
    <location>
        <begin position="167"/>
        <end position="222"/>
    </location>
</feature>
<protein>
    <submittedName>
        <fullName evidence="5">Peptidoglycan DD-metalloendopeptidase family protein</fullName>
    </submittedName>
</protein>
<feature type="domain" description="M23ase beta-sheet core" evidence="4">
    <location>
        <begin position="421"/>
        <end position="499"/>
    </location>
</feature>
<proteinExistence type="predicted"/>
<dbReference type="Proteomes" id="UP001595998">
    <property type="component" value="Unassembled WGS sequence"/>
</dbReference>
<gene>
    <name evidence="5" type="ORF">ACFOZ9_04230</name>
</gene>
<evidence type="ECO:0000259" key="4">
    <source>
        <dbReference type="Pfam" id="PF01551"/>
    </source>
</evidence>
<sequence>MKAGARRPWLALLLGTLLVGAAAQTTSARLQELQRELQQQRQQSAAQARALQELRGRIANLSSQQRETLSRLDALAGSVTALENEVAVLNARTDLAERALQETTAQRQATEARVGRLQGDVRQILNAMYRERSGRYLQLLSQSRSLSDLLIRVQYSNLAGEYNTRVIETLRGEVQVLQTQQAQQEAQARALKDVQAQRATTLAQLRTRRQEQTRLLAQLRASEQGQRILATQTQAEQALTARSIDQLVGQVVAERGRLEEERRRRLEEERRRREEEQRRLREAQERARQEALRLARLREAQERAARELAQRRAEAALAAQRQAQAAQRQAQEARRAAQAAEQRRAEQQLAAQAAAQRARAQQVQQEQAALAQRREQVQQEQTRVEEALAPLPAASGPPGFPISPGQVSSPFGSGGAQWTVLQGPDNAQAVAAQGGDVLAATYYASLGWVVLLEHPSAVTVYLGLREPQVQAGQRVVQGTPLGLVGGSPVFGPGRMAFQLNRVQGGSRQPVSPGF</sequence>
<keyword evidence="3" id="KW-0732">Signal</keyword>
<evidence type="ECO:0000313" key="6">
    <source>
        <dbReference type="Proteomes" id="UP001595998"/>
    </source>
</evidence>
<reference evidence="6" key="1">
    <citation type="journal article" date="2019" name="Int. J. Syst. Evol. Microbiol.">
        <title>The Global Catalogue of Microorganisms (GCM) 10K type strain sequencing project: providing services to taxonomists for standard genome sequencing and annotation.</title>
        <authorList>
            <consortium name="The Broad Institute Genomics Platform"/>
            <consortium name="The Broad Institute Genome Sequencing Center for Infectious Disease"/>
            <person name="Wu L."/>
            <person name="Ma J."/>
        </authorList>
    </citation>
    <scope>NUCLEOTIDE SEQUENCE [LARGE SCALE GENOMIC DNA]</scope>
    <source>
        <strain evidence="6">CCUG 56029</strain>
    </source>
</reference>
<evidence type="ECO:0000256" key="2">
    <source>
        <dbReference type="SAM" id="MobiDB-lite"/>
    </source>
</evidence>
<dbReference type="Gene3D" id="2.70.70.10">
    <property type="entry name" value="Glucose Permease (Domain IIA)"/>
    <property type="match status" value="1"/>
</dbReference>
<evidence type="ECO:0000256" key="1">
    <source>
        <dbReference type="SAM" id="Coils"/>
    </source>
</evidence>
<evidence type="ECO:0000256" key="3">
    <source>
        <dbReference type="SAM" id="SignalP"/>
    </source>
</evidence>
<dbReference type="Pfam" id="PF01551">
    <property type="entry name" value="Peptidase_M23"/>
    <property type="match status" value="1"/>
</dbReference>
<dbReference type="CDD" id="cd12797">
    <property type="entry name" value="M23_peptidase"/>
    <property type="match status" value="1"/>
</dbReference>
<name>A0ABV8XIW7_9DEIO</name>
<comment type="caution">
    <text evidence="5">The sequence shown here is derived from an EMBL/GenBank/DDBJ whole genome shotgun (WGS) entry which is preliminary data.</text>
</comment>
<dbReference type="RefSeq" id="WP_380036778.1">
    <property type="nucleotide sequence ID" value="NZ_JBHSEH010000005.1"/>
</dbReference>
<feature type="coiled-coil region" evidence="1">
    <location>
        <begin position="256"/>
        <end position="383"/>
    </location>
</feature>
<keyword evidence="6" id="KW-1185">Reference proteome</keyword>
<dbReference type="InterPro" id="IPR011055">
    <property type="entry name" value="Dup_hybrid_motif"/>
</dbReference>
<feature type="chain" id="PRO_5046045492" evidence="3">
    <location>
        <begin position="24"/>
        <end position="514"/>
    </location>
</feature>
<feature type="coiled-coil region" evidence="1">
    <location>
        <begin position="23"/>
        <end position="99"/>
    </location>
</feature>
<organism evidence="5 6">
    <name type="scientific">Deinococcus navajonensis</name>
    <dbReference type="NCBI Taxonomy" id="309884"/>
    <lineage>
        <taxon>Bacteria</taxon>
        <taxon>Thermotogati</taxon>
        <taxon>Deinococcota</taxon>
        <taxon>Deinococci</taxon>
        <taxon>Deinococcales</taxon>
        <taxon>Deinococcaceae</taxon>
        <taxon>Deinococcus</taxon>
    </lineage>
</organism>
<keyword evidence="1" id="KW-0175">Coiled coil</keyword>
<accession>A0ABV8XIW7</accession>
<feature type="region of interest" description="Disordered" evidence="2">
    <location>
        <begin position="391"/>
        <end position="414"/>
    </location>
</feature>
<dbReference type="SUPFAM" id="SSF51261">
    <property type="entry name" value="Duplicated hybrid motif"/>
    <property type="match status" value="1"/>
</dbReference>
<dbReference type="InterPro" id="IPR016047">
    <property type="entry name" value="M23ase_b-sheet_dom"/>
</dbReference>